<dbReference type="GO" id="GO:0022857">
    <property type="term" value="F:transmembrane transporter activity"/>
    <property type="evidence" value="ECO:0007669"/>
    <property type="project" value="InterPro"/>
</dbReference>
<keyword evidence="2 4" id="KW-1133">Transmembrane helix</keyword>
<feature type="transmembrane region" description="Helical" evidence="4">
    <location>
        <begin position="205"/>
        <end position="223"/>
    </location>
</feature>
<feature type="transmembrane region" description="Helical" evidence="4">
    <location>
        <begin position="407"/>
        <end position="426"/>
    </location>
</feature>
<comment type="caution">
    <text evidence="5">The sequence shown here is derived from an EMBL/GenBank/DDBJ whole genome shotgun (WGS) entry which is preliminary data.</text>
</comment>
<feature type="transmembrane region" description="Helical" evidence="4">
    <location>
        <begin position="136"/>
        <end position="154"/>
    </location>
</feature>
<dbReference type="EMBL" id="SACQ01000001">
    <property type="protein sequence ID" value="RVU32834.1"/>
    <property type="molecule type" value="Genomic_DNA"/>
</dbReference>
<dbReference type="InterPro" id="IPR011701">
    <property type="entry name" value="MFS"/>
</dbReference>
<feature type="transmembrane region" description="Helical" evidence="4">
    <location>
        <begin position="287"/>
        <end position="307"/>
    </location>
</feature>
<dbReference type="RefSeq" id="WP_127693002.1">
    <property type="nucleotide sequence ID" value="NZ_SACQ01000001.1"/>
</dbReference>
<dbReference type="Pfam" id="PF07690">
    <property type="entry name" value="MFS_1"/>
    <property type="match status" value="1"/>
</dbReference>
<feature type="transmembrane region" description="Helical" evidence="4">
    <location>
        <begin position="345"/>
        <end position="362"/>
    </location>
</feature>
<evidence type="ECO:0000256" key="4">
    <source>
        <dbReference type="SAM" id="Phobius"/>
    </source>
</evidence>
<dbReference type="InterPro" id="IPR036259">
    <property type="entry name" value="MFS_trans_sf"/>
</dbReference>
<evidence type="ECO:0000313" key="5">
    <source>
        <dbReference type="EMBL" id="RVU32834.1"/>
    </source>
</evidence>
<dbReference type="SUPFAM" id="SSF103473">
    <property type="entry name" value="MFS general substrate transporter"/>
    <property type="match status" value="2"/>
</dbReference>
<evidence type="ECO:0000256" key="1">
    <source>
        <dbReference type="ARBA" id="ARBA00022692"/>
    </source>
</evidence>
<feature type="transmembrane region" description="Helical" evidence="4">
    <location>
        <begin position="175"/>
        <end position="199"/>
    </location>
</feature>
<accession>A0A437QE85</accession>
<feature type="transmembrane region" description="Helical" evidence="4">
    <location>
        <begin position="319"/>
        <end position="339"/>
    </location>
</feature>
<dbReference type="Proteomes" id="UP000282818">
    <property type="component" value="Unassembled WGS sequence"/>
</dbReference>
<dbReference type="AlphaFoldDB" id="A0A437QE85"/>
<evidence type="ECO:0000313" key="6">
    <source>
        <dbReference type="Proteomes" id="UP000282818"/>
    </source>
</evidence>
<feature type="transmembrane region" description="Helical" evidence="4">
    <location>
        <begin position="382"/>
        <end position="401"/>
    </location>
</feature>
<protein>
    <submittedName>
        <fullName evidence="5">MFS transporter</fullName>
    </submittedName>
</protein>
<keyword evidence="3 4" id="KW-0472">Membrane</keyword>
<dbReference type="Gene3D" id="1.20.1250.20">
    <property type="entry name" value="MFS general substrate transporter like domains"/>
    <property type="match status" value="2"/>
</dbReference>
<sequence length="435" mass="45994">MSTTKVKPSYFSRFRYLIEDEHEARACKDIGEDACHVVPGNERLMLLALVFSKIADTFASAKIVLPWLMAATGAPLFLTSLLVPIRESGSMLPQLLLGAYVRKKPIRKGFLVLGGVLQALIIAGFVWVAISLDALAAGIAIVLLTALFSLARAISSIANKDVIGKTIPKQQRGRVSGNAASIAGLVSIIFGAALMYGWLDNGGELYLLILAAACFAASALSYARIREFAGATEGGVNAVQVALENIRLLRKDAEFTRFVLVRGFMISSGLAAPYFVLMAQAQEGSGLHALGLLIVVSGVASFISGNIWGRLADSNSKQLITLTAILTVIVCGVGTALAAIISSGFYLYLGLFFVLSVVHEGVRQGRKTYLVDMAGGNKRTDYVSVSNTLIGVLLLVVGIISGAIAQYSLAAVLAFFTLLSLVAAVLSSQLKSVSE</sequence>
<organism evidence="5 6">
    <name type="scientific">Neptunomonas marina</name>
    <dbReference type="NCBI Taxonomy" id="1815562"/>
    <lineage>
        <taxon>Bacteria</taxon>
        <taxon>Pseudomonadati</taxon>
        <taxon>Pseudomonadota</taxon>
        <taxon>Gammaproteobacteria</taxon>
        <taxon>Oceanospirillales</taxon>
        <taxon>Oceanospirillaceae</taxon>
        <taxon>Neptunomonas</taxon>
    </lineage>
</organism>
<evidence type="ECO:0000256" key="3">
    <source>
        <dbReference type="ARBA" id="ARBA00023136"/>
    </source>
</evidence>
<dbReference type="InterPro" id="IPR052528">
    <property type="entry name" value="Sugar_transport-like"/>
</dbReference>
<keyword evidence="1 4" id="KW-0812">Transmembrane</keyword>
<gene>
    <name evidence="5" type="ORF">EOE65_04045</name>
</gene>
<dbReference type="PANTHER" id="PTHR23526:SF2">
    <property type="entry name" value="MAJOR FACILITATOR SUPERFAMILY (MFS) PROFILE DOMAIN-CONTAINING PROTEIN"/>
    <property type="match status" value="1"/>
</dbReference>
<proteinExistence type="predicted"/>
<reference evidence="5 6" key="1">
    <citation type="submission" date="2019-01" db="EMBL/GenBank/DDBJ databases">
        <authorList>
            <person name="Chen W.-M."/>
        </authorList>
    </citation>
    <scope>NUCLEOTIDE SEQUENCE [LARGE SCALE GENOMIC DNA]</scope>
    <source>
        <strain evidence="5 6">HPM-16</strain>
    </source>
</reference>
<dbReference type="PANTHER" id="PTHR23526">
    <property type="entry name" value="INTEGRAL MEMBRANE TRANSPORT PROTEIN-RELATED"/>
    <property type="match status" value="1"/>
</dbReference>
<name>A0A437QE85_9GAMM</name>
<keyword evidence="6" id="KW-1185">Reference proteome</keyword>
<evidence type="ECO:0000256" key="2">
    <source>
        <dbReference type="ARBA" id="ARBA00022989"/>
    </source>
</evidence>
<feature type="transmembrane region" description="Helical" evidence="4">
    <location>
        <begin position="64"/>
        <end position="85"/>
    </location>
</feature>
<feature type="transmembrane region" description="Helical" evidence="4">
    <location>
        <begin position="259"/>
        <end position="281"/>
    </location>
</feature>
<feature type="transmembrane region" description="Helical" evidence="4">
    <location>
        <begin position="110"/>
        <end position="130"/>
    </location>
</feature>